<dbReference type="InterPro" id="IPR000555">
    <property type="entry name" value="JAMM/MPN+_dom"/>
</dbReference>
<dbReference type="Proteomes" id="UP001515480">
    <property type="component" value="Unassembled WGS sequence"/>
</dbReference>
<evidence type="ECO:0000256" key="2">
    <source>
        <dbReference type="ARBA" id="ARBA00022540"/>
    </source>
</evidence>
<keyword evidence="3 4" id="KW-0648">Protein biosynthesis</keyword>
<proteinExistence type="inferred from homology"/>
<evidence type="ECO:0000259" key="5">
    <source>
        <dbReference type="PROSITE" id="PS50249"/>
    </source>
</evidence>
<dbReference type="PROSITE" id="PS50249">
    <property type="entry name" value="MPN"/>
    <property type="match status" value="1"/>
</dbReference>
<comment type="function">
    <text evidence="4">Component of the eukaryotic translation initiation factor 3 (eIF-3) complex, which is involved in protein synthesis of a specialized repertoire of mRNAs and, together with other initiation factors, stimulates binding of mRNA and methionyl-tRNAi to the 40S ribosome. The eIF-3 complex specifically targets and initiates translation of a subset of mRNAs involved in cell proliferation.</text>
</comment>
<dbReference type="EMBL" id="JBGBPQ010000017">
    <property type="protein sequence ID" value="KAL1507970.1"/>
    <property type="molecule type" value="Genomic_DNA"/>
</dbReference>
<dbReference type="InterPro" id="IPR024969">
    <property type="entry name" value="EIF3F/CSN6-like_C"/>
</dbReference>
<keyword evidence="1 4" id="KW-0963">Cytoplasm</keyword>
<evidence type="ECO:0000256" key="1">
    <source>
        <dbReference type="ARBA" id="ARBA00022490"/>
    </source>
</evidence>
<sequence length="291" mass="31774">MVLTDKTTLHDVGQPQCHVRPVVLFSIIDHYSRREDGQDRVIGTLLGTEADGVVQVCSCFPVPHTEMDDQVAVSTDFHATMLQLHQRVHPKHKVVGWYSTGEEVNGSSMLFHEFYGQDVERPVHLLLDLGLGERRMSCKAYTSVGLELGHTLLGTVFEEIKLTVVNGEADQLGLDTLLKASADAGSTPSSVNALNDVDTMEVTIKKLLRTLEGVMEHVEKVTQGKAEADPKVVRLLQDLVASAPRLPAAAFDKMFNAQVQDILAVVYLANLTRTQLALAEKLQAVALSGAL</sequence>
<evidence type="ECO:0000313" key="6">
    <source>
        <dbReference type="EMBL" id="KAL1507970.1"/>
    </source>
</evidence>
<dbReference type="PANTHER" id="PTHR10540">
    <property type="entry name" value="EUKARYOTIC TRANSLATION INITIATION FACTOR 3 SUBUNIT F-RELATED"/>
    <property type="match status" value="1"/>
</dbReference>
<dbReference type="GO" id="GO:0003743">
    <property type="term" value="F:translation initiation factor activity"/>
    <property type="evidence" value="ECO:0007669"/>
    <property type="project" value="UniProtKB-UniRule"/>
</dbReference>
<evidence type="ECO:0000256" key="4">
    <source>
        <dbReference type="HAMAP-Rule" id="MF_03005"/>
    </source>
</evidence>
<keyword evidence="7" id="KW-1185">Reference proteome</keyword>
<dbReference type="CDD" id="cd08064">
    <property type="entry name" value="MPN_eIF3f"/>
    <property type="match status" value="1"/>
</dbReference>
<dbReference type="Pfam" id="PF13012">
    <property type="entry name" value="MitMem_reg"/>
    <property type="match status" value="1"/>
</dbReference>
<protein>
    <recommendedName>
        <fullName evidence="4">Eukaryotic translation initiation factor 3 subunit F</fullName>
        <shortName evidence="4">eIF3f</shortName>
    </recommendedName>
    <alternativeName>
        <fullName evidence="4">Eukaryotic translation initiation factor 3 subunit 5</fullName>
    </alternativeName>
</protein>
<comment type="caution">
    <text evidence="6">The sequence shown here is derived from an EMBL/GenBank/DDBJ whole genome shotgun (WGS) entry which is preliminary data.</text>
</comment>
<dbReference type="Pfam" id="PF01398">
    <property type="entry name" value="JAB"/>
    <property type="match status" value="1"/>
</dbReference>
<dbReference type="AlphaFoldDB" id="A0AB34IVL8"/>
<dbReference type="GO" id="GO:0031369">
    <property type="term" value="F:translation initiation factor binding"/>
    <property type="evidence" value="ECO:0007669"/>
    <property type="project" value="InterPro"/>
</dbReference>
<dbReference type="InterPro" id="IPR027531">
    <property type="entry name" value="eIF3f"/>
</dbReference>
<dbReference type="InterPro" id="IPR037518">
    <property type="entry name" value="MPN"/>
</dbReference>
<feature type="domain" description="MPN" evidence="5">
    <location>
        <begin position="17"/>
        <end position="147"/>
    </location>
</feature>
<keyword evidence="2 4" id="KW-0396">Initiation factor</keyword>
<dbReference type="GO" id="GO:0001732">
    <property type="term" value="P:formation of cytoplasmic translation initiation complex"/>
    <property type="evidence" value="ECO:0007669"/>
    <property type="project" value="UniProtKB-UniRule"/>
</dbReference>
<comment type="subcellular location">
    <subcellularLocation>
        <location evidence="4">Cytoplasm</location>
    </subcellularLocation>
</comment>
<dbReference type="GO" id="GO:0008237">
    <property type="term" value="F:metallopeptidase activity"/>
    <property type="evidence" value="ECO:0007669"/>
    <property type="project" value="InterPro"/>
</dbReference>
<dbReference type="HAMAP" id="MF_03005">
    <property type="entry name" value="eIF3f"/>
    <property type="match status" value="1"/>
</dbReference>
<evidence type="ECO:0000256" key="3">
    <source>
        <dbReference type="ARBA" id="ARBA00022917"/>
    </source>
</evidence>
<name>A0AB34IVL8_PRYPA</name>
<comment type="similarity">
    <text evidence="4">Belongs to the eIF-3 subunit F family.</text>
</comment>
<dbReference type="Gene3D" id="3.40.140.10">
    <property type="entry name" value="Cytidine Deaminase, domain 2"/>
    <property type="match status" value="1"/>
</dbReference>
<dbReference type="PANTHER" id="PTHR10540:SF6">
    <property type="entry name" value="EUKARYOTIC TRANSLATION INITIATION FACTOR 3 SUBUNIT F"/>
    <property type="match status" value="1"/>
</dbReference>
<dbReference type="GO" id="GO:0016282">
    <property type="term" value="C:eukaryotic 43S preinitiation complex"/>
    <property type="evidence" value="ECO:0007669"/>
    <property type="project" value="UniProtKB-UniRule"/>
</dbReference>
<organism evidence="6 7">
    <name type="scientific">Prymnesium parvum</name>
    <name type="common">Toxic golden alga</name>
    <dbReference type="NCBI Taxonomy" id="97485"/>
    <lineage>
        <taxon>Eukaryota</taxon>
        <taxon>Haptista</taxon>
        <taxon>Haptophyta</taxon>
        <taxon>Prymnesiophyceae</taxon>
        <taxon>Prymnesiales</taxon>
        <taxon>Prymnesiaceae</taxon>
        <taxon>Prymnesium</taxon>
    </lineage>
</organism>
<dbReference type="GO" id="GO:0071541">
    <property type="term" value="C:eukaryotic translation initiation factor 3 complex, eIF3m"/>
    <property type="evidence" value="ECO:0007669"/>
    <property type="project" value="TreeGrafter"/>
</dbReference>
<dbReference type="GO" id="GO:0033290">
    <property type="term" value="C:eukaryotic 48S preinitiation complex"/>
    <property type="evidence" value="ECO:0007669"/>
    <property type="project" value="UniProtKB-UniRule"/>
</dbReference>
<reference evidence="6 7" key="1">
    <citation type="journal article" date="2024" name="Science">
        <title>Giant polyketide synthase enzymes in the biosynthesis of giant marine polyether toxins.</title>
        <authorList>
            <person name="Fallon T.R."/>
            <person name="Shende V.V."/>
            <person name="Wierzbicki I.H."/>
            <person name="Pendleton A.L."/>
            <person name="Watervoot N.F."/>
            <person name="Auber R.P."/>
            <person name="Gonzalez D.J."/>
            <person name="Wisecaver J.H."/>
            <person name="Moore B.S."/>
        </authorList>
    </citation>
    <scope>NUCLEOTIDE SEQUENCE [LARGE SCALE GENOMIC DNA]</scope>
    <source>
        <strain evidence="6 7">12B1</strain>
    </source>
</reference>
<accession>A0AB34IVL8</accession>
<evidence type="ECO:0000313" key="7">
    <source>
        <dbReference type="Proteomes" id="UP001515480"/>
    </source>
</evidence>
<dbReference type="SMART" id="SM00232">
    <property type="entry name" value="JAB_MPN"/>
    <property type="match status" value="1"/>
</dbReference>
<gene>
    <name evidence="6" type="ORF">AB1Y20_007574</name>
</gene>
<comment type="subunit">
    <text evidence="4">Component of the eukaryotic translation initiation factor 3 (eIF-3) complex.</text>
</comment>